<protein>
    <recommendedName>
        <fullName evidence="10">Protein translocase subunit SecA</fullName>
        <ecNumber evidence="10">7.4.2.8</ecNumber>
    </recommendedName>
</protein>
<dbReference type="FunFam" id="3.40.50.300:FF:000429">
    <property type="entry name" value="Preprotein translocase subunit SecA"/>
    <property type="match status" value="1"/>
</dbReference>
<dbReference type="Pfam" id="PF07517">
    <property type="entry name" value="SecA_DEAD"/>
    <property type="match status" value="1"/>
</dbReference>
<feature type="binding site" evidence="10">
    <location>
        <position position="526"/>
    </location>
    <ligand>
        <name>ATP</name>
        <dbReference type="ChEBI" id="CHEBI:30616"/>
    </ligand>
</feature>
<feature type="domain" description="SecA family profile" evidence="13">
    <location>
        <begin position="1"/>
        <end position="602"/>
    </location>
</feature>
<dbReference type="GO" id="GO:0008564">
    <property type="term" value="F:protein-exporting ATPase activity"/>
    <property type="evidence" value="ECO:0007669"/>
    <property type="project" value="UniProtKB-EC"/>
</dbReference>
<dbReference type="SUPFAM" id="SSF52540">
    <property type="entry name" value="P-loop containing nucleoside triphosphate hydrolases"/>
    <property type="match status" value="2"/>
</dbReference>
<dbReference type="PANTHER" id="PTHR30612:SF0">
    <property type="entry name" value="CHLOROPLAST PROTEIN-TRANSPORTING ATPASE"/>
    <property type="match status" value="1"/>
</dbReference>
<dbReference type="GO" id="GO:0017038">
    <property type="term" value="P:protein import"/>
    <property type="evidence" value="ECO:0007669"/>
    <property type="project" value="InterPro"/>
</dbReference>
<evidence type="ECO:0000256" key="9">
    <source>
        <dbReference type="ARBA" id="ARBA00023136"/>
    </source>
</evidence>
<dbReference type="InterPro" id="IPR020937">
    <property type="entry name" value="SecA_CS"/>
</dbReference>
<accession>A0A518IYW2</accession>
<organism evidence="14 15">
    <name type="scientific">Rosistilla oblonga</name>
    <dbReference type="NCBI Taxonomy" id="2527990"/>
    <lineage>
        <taxon>Bacteria</taxon>
        <taxon>Pseudomonadati</taxon>
        <taxon>Planctomycetota</taxon>
        <taxon>Planctomycetia</taxon>
        <taxon>Pirellulales</taxon>
        <taxon>Pirellulaceae</taxon>
        <taxon>Rosistilla</taxon>
    </lineage>
</organism>
<evidence type="ECO:0000256" key="2">
    <source>
        <dbReference type="ARBA" id="ARBA00022475"/>
    </source>
</evidence>
<dbReference type="PANTHER" id="PTHR30612">
    <property type="entry name" value="SECA INNER MEMBRANE COMPONENT OF SEC PROTEIN SECRETION SYSTEM"/>
    <property type="match status" value="1"/>
</dbReference>
<dbReference type="HAMAP" id="MF_01382">
    <property type="entry name" value="SecA"/>
    <property type="match status" value="1"/>
</dbReference>
<comment type="similarity">
    <text evidence="10">Belongs to the SecA family.</text>
</comment>
<evidence type="ECO:0000256" key="6">
    <source>
        <dbReference type="ARBA" id="ARBA00022927"/>
    </source>
</evidence>
<keyword evidence="2 10" id="KW-1003">Cell membrane</keyword>
<keyword evidence="7 10" id="KW-1278">Translocase</keyword>
<dbReference type="InterPro" id="IPR000185">
    <property type="entry name" value="SecA"/>
</dbReference>
<feature type="binding site" evidence="10">
    <location>
        <begin position="110"/>
        <end position="114"/>
    </location>
    <ligand>
        <name>ATP</name>
        <dbReference type="ChEBI" id="CHEBI:30616"/>
    </ligand>
</feature>
<dbReference type="Gene3D" id="3.40.50.300">
    <property type="entry name" value="P-loop containing nucleotide triphosphate hydrolases"/>
    <property type="match status" value="2"/>
</dbReference>
<dbReference type="InterPro" id="IPR027417">
    <property type="entry name" value="P-loop_NTPase"/>
</dbReference>
<dbReference type="GO" id="GO:0005829">
    <property type="term" value="C:cytosol"/>
    <property type="evidence" value="ECO:0007669"/>
    <property type="project" value="TreeGrafter"/>
</dbReference>
<evidence type="ECO:0000313" key="15">
    <source>
        <dbReference type="Proteomes" id="UP000316770"/>
    </source>
</evidence>
<dbReference type="GO" id="GO:0031522">
    <property type="term" value="C:cell envelope Sec protein transport complex"/>
    <property type="evidence" value="ECO:0007669"/>
    <property type="project" value="TreeGrafter"/>
</dbReference>
<dbReference type="PROSITE" id="PS51192">
    <property type="entry name" value="HELICASE_ATP_BIND_1"/>
    <property type="match status" value="1"/>
</dbReference>
<dbReference type="PROSITE" id="PS51194">
    <property type="entry name" value="HELICASE_CTER"/>
    <property type="match status" value="1"/>
</dbReference>
<sequence>MKPLPITPDRTVAAVRDQQQRFMRWPDALLQSRTEQLRTKIKSEQRHAPPPANSRFWQRWWQPTASDAMIEAHGLMAEAVRRTTGKLFYDVQLQAGWILSSGSIAEMQTGEGKTLTTGLPVFWQALAGRGCHVSTVNEYLARRDFETLQPSFDLLGLTVGHIDSKMGVAEKQQAYRCDITYGPGYEFGFDFLRDQIALRSAPRRKLGMEYLAHLRGESVEQKNALIGRRLAFAVIDEADSVLIDEATTPLILSGQETSPRVGGSQIEAYFAADRIAQQLQPEEDYRVASIDRSIELTPTGWFRIHQHFAQSPQLRLARAWSCYVDNALRARQILCRDVDYVVRNGSVEIVDQNTGRIHPDRSWRNGLHQAVQVKERVAVVAEQQTQARITRQRFISQYDAICGLTGTAQAAADELKDFYRLSVVSIPTHRPCHRIGLPSRYFSNLRSKQASIVAEIRARHAHGAPMLVGTRTIAESRSISAALHSCGVPHRTLNGVQDESEADLIALAGQPGSVTIATNMAGRGTDIGLSDASRRRGGLHVIATEHHPCSRVDRQLIGRGARQGDPGSYQFFVSAEDELFDQTPQLAESIAARCEGAPDAQHDFSSQITRLQNDLEHQAYQRRAQLNRADQWLDRVLETVAKEAV</sequence>
<keyword evidence="8 10" id="KW-0811">Translocation</keyword>
<dbReference type="PROSITE" id="PS01312">
    <property type="entry name" value="SECA"/>
    <property type="match status" value="1"/>
</dbReference>
<evidence type="ECO:0000313" key="14">
    <source>
        <dbReference type="EMBL" id="QDV58267.1"/>
    </source>
</evidence>
<dbReference type="GO" id="GO:0043952">
    <property type="term" value="P:protein transport by the Sec complex"/>
    <property type="evidence" value="ECO:0007669"/>
    <property type="project" value="TreeGrafter"/>
</dbReference>
<dbReference type="GO" id="GO:0065002">
    <property type="term" value="P:intracellular protein transmembrane transport"/>
    <property type="evidence" value="ECO:0007669"/>
    <property type="project" value="UniProtKB-UniRule"/>
</dbReference>
<keyword evidence="1 10" id="KW-0813">Transport</keyword>
<dbReference type="GO" id="GO:0006605">
    <property type="term" value="P:protein targeting"/>
    <property type="evidence" value="ECO:0007669"/>
    <property type="project" value="UniProtKB-UniRule"/>
</dbReference>
<dbReference type="CDD" id="cd18803">
    <property type="entry name" value="SF2_C_secA"/>
    <property type="match status" value="1"/>
</dbReference>
<keyword evidence="5 10" id="KW-0067">ATP-binding</keyword>
<evidence type="ECO:0000259" key="11">
    <source>
        <dbReference type="PROSITE" id="PS51192"/>
    </source>
</evidence>
<dbReference type="Pfam" id="PF01043">
    <property type="entry name" value="SecA_PP_bind"/>
    <property type="match status" value="1"/>
</dbReference>
<dbReference type="GO" id="GO:0005886">
    <property type="term" value="C:plasma membrane"/>
    <property type="evidence" value="ECO:0007669"/>
    <property type="project" value="UniProtKB-SubCell"/>
</dbReference>
<dbReference type="SUPFAM" id="SSF81767">
    <property type="entry name" value="Pre-protein crosslinking domain of SecA"/>
    <property type="match status" value="1"/>
</dbReference>
<gene>
    <name evidence="10" type="primary">secA</name>
    <name evidence="14" type="ORF">Mal33_42850</name>
</gene>
<dbReference type="SMART" id="SM00957">
    <property type="entry name" value="SecA_DEAD"/>
    <property type="match status" value="1"/>
</dbReference>
<reference evidence="14 15" key="1">
    <citation type="submission" date="2019-02" db="EMBL/GenBank/DDBJ databases">
        <title>Deep-cultivation of Planctomycetes and their phenomic and genomic characterization uncovers novel biology.</title>
        <authorList>
            <person name="Wiegand S."/>
            <person name="Jogler M."/>
            <person name="Boedeker C."/>
            <person name="Pinto D."/>
            <person name="Vollmers J."/>
            <person name="Rivas-Marin E."/>
            <person name="Kohn T."/>
            <person name="Peeters S.H."/>
            <person name="Heuer A."/>
            <person name="Rast P."/>
            <person name="Oberbeckmann S."/>
            <person name="Bunk B."/>
            <person name="Jeske O."/>
            <person name="Meyerdierks A."/>
            <person name="Storesund J.E."/>
            <person name="Kallscheuer N."/>
            <person name="Luecker S."/>
            <person name="Lage O.M."/>
            <person name="Pohl T."/>
            <person name="Merkel B.J."/>
            <person name="Hornburger P."/>
            <person name="Mueller R.-W."/>
            <person name="Bruemmer F."/>
            <person name="Labrenz M."/>
            <person name="Spormann A.M."/>
            <person name="Op den Camp H."/>
            <person name="Overmann J."/>
            <person name="Amann R."/>
            <person name="Jetten M.S.M."/>
            <person name="Mascher T."/>
            <person name="Medema M.H."/>
            <person name="Devos D.P."/>
            <person name="Kaster A.-K."/>
            <person name="Ovreas L."/>
            <person name="Rohde M."/>
            <person name="Galperin M.Y."/>
            <person name="Jogler C."/>
        </authorList>
    </citation>
    <scope>NUCLEOTIDE SEQUENCE [LARGE SCALE GENOMIC DNA]</scope>
    <source>
        <strain evidence="14 15">Mal33</strain>
    </source>
</reference>
<dbReference type="InterPro" id="IPR014018">
    <property type="entry name" value="SecA_motor_DEAD"/>
</dbReference>
<feature type="domain" description="Helicase C-terminal" evidence="12">
    <location>
        <begin position="448"/>
        <end position="605"/>
    </location>
</feature>
<dbReference type="AlphaFoldDB" id="A0A518IYW2"/>
<dbReference type="EMBL" id="CP036318">
    <property type="protein sequence ID" value="QDV58267.1"/>
    <property type="molecule type" value="Genomic_DNA"/>
</dbReference>
<keyword evidence="9 10" id="KW-0472">Membrane</keyword>
<evidence type="ECO:0000256" key="3">
    <source>
        <dbReference type="ARBA" id="ARBA00022490"/>
    </source>
</evidence>
<dbReference type="Gene3D" id="3.90.1440.10">
    <property type="entry name" value="SecA, preprotein cross-linking domain"/>
    <property type="match status" value="1"/>
</dbReference>
<evidence type="ECO:0000256" key="8">
    <source>
        <dbReference type="ARBA" id="ARBA00023010"/>
    </source>
</evidence>
<keyword evidence="6 10" id="KW-0653">Protein transport</keyword>
<dbReference type="InterPro" id="IPR036670">
    <property type="entry name" value="SecA_X-link_sf"/>
</dbReference>
<evidence type="ECO:0000256" key="10">
    <source>
        <dbReference type="HAMAP-Rule" id="MF_01382"/>
    </source>
</evidence>
<evidence type="ECO:0000256" key="7">
    <source>
        <dbReference type="ARBA" id="ARBA00022967"/>
    </source>
</evidence>
<dbReference type="InterPro" id="IPR001650">
    <property type="entry name" value="Helicase_C-like"/>
</dbReference>
<evidence type="ECO:0000259" key="12">
    <source>
        <dbReference type="PROSITE" id="PS51194"/>
    </source>
</evidence>
<dbReference type="PROSITE" id="PS51196">
    <property type="entry name" value="SECA_MOTOR_DEAD"/>
    <property type="match status" value="1"/>
</dbReference>
<evidence type="ECO:0000256" key="4">
    <source>
        <dbReference type="ARBA" id="ARBA00022741"/>
    </source>
</evidence>
<keyword evidence="4 10" id="KW-0547">Nucleotide-binding</keyword>
<comment type="subunit">
    <text evidence="10">Monomer and homodimer. Part of the essential Sec protein translocation apparatus which comprises SecA, SecYEG and auxiliary proteins SecDF. Other proteins may also be involved.</text>
</comment>
<dbReference type="InterPro" id="IPR011130">
    <property type="entry name" value="SecA_preprotein_X-link_dom"/>
</dbReference>
<dbReference type="EC" id="7.4.2.8" evidence="10"/>
<dbReference type="CDD" id="cd17928">
    <property type="entry name" value="DEXDc_SecA"/>
    <property type="match status" value="1"/>
</dbReference>
<dbReference type="PRINTS" id="PR00906">
    <property type="entry name" value="SECA"/>
</dbReference>
<comment type="function">
    <text evidence="10">Part of the Sec protein translocase complex. Interacts with the SecYEG preprotein conducting channel. Has a central role in coupling the hydrolysis of ATP to the transfer of proteins into and across the cell membrane, serving as an ATP-driven molecular motor driving the stepwise translocation of polypeptide chains across the membrane.</text>
</comment>
<feature type="binding site" evidence="10">
    <location>
        <position position="92"/>
    </location>
    <ligand>
        <name>ATP</name>
        <dbReference type="ChEBI" id="CHEBI:30616"/>
    </ligand>
</feature>
<dbReference type="Pfam" id="PF21090">
    <property type="entry name" value="P-loop_SecA"/>
    <property type="match status" value="2"/>
</dbReference>
<dbReference type="GO" id="GO:0005524">
    <property type="term" value="F:ATP binding"/>
    <property type="evidence" value="ECO:0007669"/>
    <property type="project" value="UniProtKB-UniRule"/>
</dbReference>
<evidence type="ECO:0000256" key="5">
    <source>
        <dbReference type="ARBA" id="ARBA00022840"/>
    </source>
</evidence>
<name>A0A518IYW2_9BACT</name>
<comment type="subcellular location">
    <subcellularLocation>
        <location evidence="10">Cell membrane</location>
        <topology evidence="10">Peripheral membrane protein</topology>
        <orientation evidence="10">Cytoplasmic side</orientation>
    </subcellularLocation>
    <subcellularLocation>
        <location evidence="10">Cytoplasm</location>
    </subcellularLocation>
    <text evidence="10">Distribution is 50-50.</text>
</comment>
<comment type="catalytic activity">
    <reaction evidence="10">
        <text>ATP + H2O + cellular proteinSide 1 = ADP + phosphate + cellular proteinSide 2.</text>
        <dbReference type="EC" id="7.4.2.8"/>
    </reaction>
</comment>
<evidence type="ECO:0000256" key="1">
    <source>
        <dbReference type="ARBA" id="ARBA00022448"/>
    </source>
</evidence>
<keyword evidence="15" id="KW-1185">Reference proteome</keyword>
<dbReference type="RefSeq" id="WP_145288464.1">
    <property type="nucleotide sequence ID" value="NZ_CP036318.1"/>
</dbReference>
<dbReference type="InterPro" id="IPR011115">
    <property type="entry name" value="SecA_DEAD"/>
</dbReference>
<dbReference type="SMART" id="SM00958">
    <property type="entry name" value="SecA_PP_bind"/>
    <property type="match status" value="1"/>
</dbReference>
<evidence type="ECO:0000259" key="13">
    <source>
        <dbReference type="PROSITE" id="PS51196"/>
    </source>
</evidence>
<proteinExistence type="inferred from homology"/>
<dbReference type="InterPro" id="IPR044722">
    <property type="entry name" value="SecA_SF2_C"/>
</dbReference>
<feature type="domain" description="Helicase ATP-binding" evidence="11">
    <location>
        <begin position="94"/>
        <end position="254"/>
    </location>
</feature>
<dbReference type="InterPro" id="IPR014001">
    <property type="entry name" value="Helicase_ATP-bd"/>
</dbReference>
<keyword evidence="3 10" id="KW-0963">Cytoplasm</keyword>
<dbReference type="Proteomes" id="UP000316770">
    <property type="component" value="Chromosome"/>
</dbReference>